<dbReference type="PANTHER" id="PTHR13254">
    <property type="entry name" value="GOLGI AUTOANTIGEN, GOLGIN SUBFAMILY A, 7"/>
    <property type="match status" value="1"/>
</dbReference>
<dbReference type="EMBL" id="SWFT01000155">
    <property type="protein sequence ID" value="KAA8897577.1"/>
    <property type="molecule type" value="Genomic_DNA"/>
</dbReference>
<dbReference type="GO" id="GO:0006612">
    <property type="term" value="P:protein targeting to membrane"/>
    <property type="evidence" value="ECO:0007669"/>
    <property type="project" value="TreeGrafter"/>
</dbReference>
<feature type="compositionally biased region" description="Polar residues" evidence="7">
    <location>
        <begin position="1"/>
        <end position="12"/>
    </location>
</feature>
<keyword evidence="5" id="KW-0256">Endoplasmic reticulum</keyword>
<evidence type="ECO:0000313" key="9">
    <source>
        <dbReference type="EMBL" id="KAA8897577.1"/>
    </source>
</evidence>
<dbReference type="Proteomes" id="UP000449547">
    <property type="component" value="Unassembled WGS sequence"/>
</dbReference>
<organism evidence="9 10">
    <name type="scientific">Diutina rugosa</name>
    <name type="common">Yeast</name>
    <name type="synonym">Candida rugosa</name>
    <dbReference type="NCBI Taxonomy" id="5481"/>
    <lineage>
        <taxon>Eukaryota</taxon>
        <taxon>Fungi</taxon>
        <taxon>Dikarya</taxon>
        <taxon>Ascomycota</taxon>
        <taxon>Saccharomycotina</taxon>
        <taxon>Pichiomycetes</taxon>
        <taxon>Debaryomycetaceae</taxon>
        <taxon>Diutina</taxon>
    </lineage>
</organism>
<dbReference type="GO" id="GO:0005789">
    <property type="term" value="C:endoplasmic reticulum membrane"/>
    <property type="evidence" value="ECO:0007669"/>
    <property type="project" value="UniProtKB-SubCell"/>
</dbReference>
<feature type="domain" description="Golgin subfamily A member 7/ERF4" evidence="8">
    <location>
        <begin position="66"/>
        <end position="212"/>
    </location>
</feature>
<name>A0A642UEF0_DIURU</name>
<proteinExistence type="inferred from homology"/>
<comment type="caution">
    <text evidence="9">The sequence shown here is derived from an EMBL/GenBank/DDBJ whole genome shotgun (WGS) entry which is preliminary data.</text>
</comment>
<feature type="region of interest" description="Disordered" evidence="7">
    <location>
        <begin position="1"/>
        <end position="25"/>
    </location>
</feature>
<dbReference type="GeneID" id="54783827"/>
<dbReference type="RefSeq" id="XP_034010052.1">
    <property type="nucleotide sequence ID" value="XM_034158129.1"/>
</dbReference>
<gene>
    <name evidence="9" type="ORF">DIURU_005176</name>
</gene>
<dbReference type="OMA" id="CITHFPN"/>
<comment type="subunit">
    <text evidence="3">Interacts with ERF2.</text>
</comment>
<comment type="subcellular location">
    <subcellularLocation>
        <location evidence="1">Endoplasmic reticulum membrane</location>
        <topology evidence="1">Peripheral membrane protein</topology>
    </subcellularLocation>
</comment>
<dbReference type="GO" id="GO:0031211">
    <property type="term" value="C:endoplasmic reticulum palmitoyltransferase complex"/>
    <property type="evidence" value="ECO:0007669"/>
    <property type="project" value="TreeGrafter"/>
</dbReference>
<dbReference type="Pfam" id="PF10256">
    <property type="entry name" value="Erf4"/>
    <property type="match status" value="1"/>
</dbReference>
<dbReference type="VEuPathDB" id="FungiDB:DIURU_005176"/>
<dbReference type="InterPro" id="IPR019383">
    <property type="entry name" value="Golgin_A_7/ERF4"/>
</dbReference>
<evidence type="ECO:0000256" key="4">
    <source>
        <dbReference type="ARBA" id="ARBA00018463"/>
    </source>
</evidence>
<accession>A0A642UEF0</accession>
<evidence type="ECO:0000259" key="8">
    <source>
        <dbReference type="Pfam" id="PF10256"/>
    </source>
</evidence>
<keyword evidence="10" id="KW-1185">Reference proteome</keyword>
<dbReference type="PANTHER" id="PTHR13254:SF0">
    <property type="entry name" value="GOLGIN SUBFAMILY A MEMBER 7_ERF4 DOMAIN-CONTAINING PROTEIN"/>
    <property type="match status" value="1"/>
</dbReference>
<evidence type="ECO:0000256" key="7">
    <source>
        <dbReference type="SAM" id="MobiDB-lite"/>
    </source>
</evidence>
<reference evidence="9 10" key="1">
    <citation type="submission" date="2019-07" db="EMBL/GenBank/DDBJ databases">
        <title>Genome assembly of two rare yeast pathogens: Diutina rugosa and Trichomonascus ciferrii.</title>
        <authorList>
            <person name="Mixao V."/>
            <person name="Saus E."/>
            <person name="Hansen A."/>
            <person name="Lass-Flor C."/>
            <person name="Gabaldon T."/>
        </authorList>
    </citation>
    <scope>NUCLEOTIDE SEQUENCE [LARGE SCALE GENOMIC DNA]</scope>
    <source>
        <strain evidence="9 10">CBS 613</strain>
    </source>
</reference>
<protein>
    <recommendedName>
        <fullName evidence="4">Ras modification protein ERF4</fullName>
    </recommendedName>
</protein>
<evidence type="ECO:0000256" key="5">
    <source>
        <dbReference type="ARBA" id="ARBA00022824"/>
    </source>
</evidence>
<keyword evidence="6" id="KW-0472">Membrane</keyword>
<evidence type="ECO:0000256" key="3">
    <source>
        <dbReference type="ARBA" id="ARBA00011396"/>
    </source>
</evidence>
<evidence type="ECO:0000313" key="10">
    <source>
        <dbReference type="Proteomes" id="UP000449547"/>
    </source>
</evidence>
<evidence type="ECO:0000256" key="2">
    <source>
        <dbReference type="ARBA" id="ARBA00007732"/>
    </source>
</evidence>
<evidence type="ECO:0000256" key="6">
    <source>
        <dbReference type="ARBA" id="ARBA00023136"/>
    </source>
</evidence>
<evidence type="ECO:0000256" key="1">
    <source>
        <dbReference type="ARBA" id="ARBA00004406"/>
    </source>
</evidence>
<dbReference type="InterPro" id="IPR051371">
    <property type="entry name" value="Ras_palmitoyltransferase"/>
</dbReference>
<sequence>MAATSGAPTLSGQADHPEPKSDQPAPLEFFNYHEYLVESADGQLVATHFPNGYTNTTSPEFATTRVVRVPRVYHDNEDSDVVPQFSTVVPGAESYAISDGSRQFNPVALVDGNAFGKTSWTPLVPDNLTATKFQEIVATVNTHLQAAFRPSAWATAENIVDIVSGGIWSSVYGESACKRALAELDAYIDATNASITPVRLVHPRQSGFLSLDFCIPAPKVGSES</sequence>
<dbReference type="OrthoDB" id="5377273at2759"/>
<dbReference type="AlphaFoldDB" id="A0A642UEF0"/>
<comment type="similarity">
    <text evidence="2">Belongs to the ERF4 family.</text>
</comment>